<feature type="region of interest" description="Disordered" evidence="5">
    <location>
        <begin position="374"/>
        <end position="407"/>
    </location>
</feature>
<dbReference type="GO" id="GO:0008270">
    <property type="term" value="F:zinc ion binding"/>
    <property type="evidence" value="ECO:0007669"/>
    <property type="project" value="UniProtKB-KW"/>
</dbReference>
<feature type="domain" description="PHD-type" evidence="6">
    <location>
        <begin position="240"/>
        <end position="290"/>
    </location>
</feature>
<comment type="caution">
    <text evidence="7">The sequence shown here is derived from an EMBL/GenBank/DDBJ whole genome shotgun (WGS) entry which is preliminary data.</text>
</comment>
<reference evidence="7 8" key="1">
    <citation type="submission" date="2019-07" db="EMBL/GenBank/DDBJ databases">
        <title>De Novo Assembly of kiwifruit Actinidia rufa.</title>
        <authorList>
            <person name="Sugita-Konishi S."/>
            <person name="Sato K."/>
            <person name="Mori E."/>
            <person name="Abe Y."/>
            <person name="Kisaki G."/>
            <person name="Hamano K."/>
            <person name="Suezawa K."/>
            <person name="Otani M."/>
            <person name="Fukuda T."/>
            <person name="Manabe T."/>
            <person name="Gomi K."/>
            <person name="Tabuchi M."/>
            <person name="Akimitsu K."/>
            <person name="Kataoka I."/>
        </authorList>
    </citation>
    <scope>NUCLEOTIDE SEQUENCE [LARGE SCALE GENOMIC DNA]</scope>
    <source>
        <strain evidence="8">cv. Fuchu</strain>
    </source>
</reference>
<dbReference type="PANTHER" id="PTHR47162">
    <property type="entry name" value="OS02G0192300 PROTEIN"/>
    <property type="match status" value="1"/>
</dbReference>
<dbReference type="Gene3D" id="2.30.30.1150">
    <property type="match status" value="1"/>
</dbReference>
<dbReference type="SMART" id="SM00249">
    <property type="entry name" value="PHD"/>
    <property type="match status" value="1"/>
</dbReference>
<evidence type="ECO:0000313" key="7">
    <source>
        <dbReference type="EMBL" id="GFY85541.1"/>
    </source>
</evidence>
<dbReference type="SUPFAM" id="SSF57903">
    <property type="entry name" value="FYVE/PHD zinc finger"/>
    <property type="match status" value="1"/>
</dbReference>
<sequence>MDRDLHNCSCERVSYPGTDWHAVMSGLGDCSLNGWRNIVLEKLCQPLCESKRGLQECIQDALQSHPESGYRTAVKESFHSREEKDEGPSETGWMANGTHNVAKGDVGAMSNGSLSQSNRTNTDLCRHAFFDTIMSEKFAQLCCLLSENFQGIKVNKHYRHQYYKLEDERGNLRNITYAFSFRYATSSYGQSFKKIGAEMVTLAKNLSGKSNSSYREQFPTRESGLLAKPEQTEPCGVYKICACRRCGEKADGRNCLVCDSCEEMYHVSCIEPAVEEIPSKSWYCAYCTANGIESPHDNCAVCEKLNSARPPNNGFGDDFLELEENSNGLENAVQHVDRCKPPRAAIPRGKWFCRKCDAGIRKIRKVKRAYENAQNKLKKRDEDGKGPFGNHQDAQEDKDEEFADKSGGMDMLLTAAKTLNLEEKMAAVEMES</sequence>
<feature type="region of interest" description="Disordered" evidence="5">
    <location>
        <begin position="69"/>
        <end position="97"/>
    </location>
</feature>
<evidence type="ECO:0000256" key="3">
    <source>
        <dbReference type="ARBA" id="ARBA00022833"/>
    </source>
</evidence>
<evidence type="ECO:0000256" key="4">
    <source>
        <dbReference type="PROSITE-ProRule" id="PRU00146"/>
    </source>
</evidence>
<keyword evidence="1" id="KW-0479">Metal-binding</keyword>
<evidence type="ECO:0000256" key="2">
    <source>
        <dbReference type="ARBA" id="ARBA00022771"/>
    </source>
</evidence>
<organism evidence="7 8">
    <name type="scientific">Actinidia rufa</name>
    <dbReference type="NCBI Taxonomy" id="165716"/>
    <lineage>
        <taxon>Eukaryota</taxon>
        <taxon>Viridiplantae</taxon>
        <taxon>Streptophyta</taxon>
        <taxon>Embryophyta</taxon>
        <taxon>Tracheophyta</taxon>
        <taxon>Spermatophyta</taxon>
        <taxon>Magnoliopsida</taxon>
        <taxon>eudicotyledons</taxon>
        <taxon>Gunneridae</taxon>
        <taxon>Pentapetalae</taxon>
        <taxon>asterids</taxon>
        <taxon>Ericales</taxon>
        <taxon>Actinidiaceae</taxon>
        <taxon>Actinidia</taxon>
    </lineage>
</organism>
<evidence type="ECO:0000256" key="1">
    <source>
        <dbReference type="ARBA" id="ARBA00022723"/>
    </source>
</evidence>
<accession>A0A7J0EGG0</accession>
<dbReference type="Proteomes" id="UP000585474">
    <property type="component" value="Unassembled WGS sequence"/>
</dbReference>
<evidence type="ECO:0000313" key="8">
    <source>
        <dbReference type="Proteomes" id="UP000585474"/>
    </source>
</evidence>
<dbReference type="InterPro" id="IPR019787">
    <property type="entry name" value="Znf_PHD-finger"/>
</dbReference>
<dbReference type="AlphaFoldDB" id="A0A7J0EGG0"/>
<dbReference type="PANTHER" id="PTHR47162:SF9">
    <property type="entry name" value="PHD FINGER PROTEIN EHD3-LIKE"/>
    <property type="match status" value="1"/>
</dbReference>
<keyword evidence="3" id="KW-0862">Zinc</keyword>
<keyword evidence="2 4" id="KW-0863">Zinc-finger</keyword>
<dbReference type="PROSITE" id="PS50016">
    <property type="entry name" value="ZF_PHD_2"/>
    <property type="match status" value="1"/>
</dbReference>
<gene>
    <name evidence="7" type="ORF">Acr_04g0002790</name>
</gene>
<dbReference type="InterPro" id="IPR001965">
    <property type="entry name" value="Znf_PHD"/>
</dbReference>
<feature type="compositionally biased region" description="Basic and acidic residues" evidence="5">
    <location>
        <begin position="73"/>
        <end position="87"/>
    </location>
</feature>
<evidence type="ECO:0000259" key="6">
    <source>
        <dbReference type="PROSITE" id="PS50016"/>
    </source>
</evidence>
<dbReference type="Pfam" id="PF00628">
    <property type="entry name" value="PHD"/>
    <property type="match status" value="1"/>
</dbReference>
<keyword evidence="8" id="KW-1185">Reference proteome</keyword>
<evidence type="ECO:0000256" key="5">
    <source>
        <dbReference type="SAM" id="MobiDB-lite"/>
    </source>
</evidence>
<name>A0A7J0EGG0_9ERIC</name>
<protein>
    <submittedName>
        <fullName evidence="7">RING/FYVE/PHD-type zinc finger family protein</fullName>
    </submittedName>
</protein>
<dbReference type="OrthoDB" id="1903104at2759"/>
<dbReference type="InterPro" id="IPR011011">
    <property type="entry name" value="Znf_FYVE_PHD"/>
</dbReference>
<dbReference type="EMBL" id="BJWL01000004">
    <property type="protein sequence ID" value="GFY85541.1"/>
    <property type="molecule type" value="Genomic_DNA"/>
</dbReference>
<proteinExistence type="predicted"/>